<dbReference type="Gene3D" id="2.60.120.260">
    <property type="entry name" value="Galactose-binding domain-like"/>
    <property type="match status" value="1"/>
</dbReference>
<evidence type="ECO:0000259" key="3">
    <source>
        <dbReference type="Pfam" id="PF14607"/>
    </source>
</evidence>
<gene>
    <name evidence="4" type="ORF">GCM10011575_40520</name>
</gene>
<reference evidence="4" key="2">
    <citation type="submission" date="2020-09" db="EMBL/GenBank/DDBJ databases">
        <authorList>
            <person name="Sun Q."/>
            <person name="Zhou Y."/>
        </authorList>
    </citation>
    <scope>NUCLEOTIDE SEQUENCE</scope>
    <source>
        <strain evidence="4">CGMCC 4.7306</strain>
    </source>
</reference>
<proteinExistence type="predicted"/>
<feature type="region of interest" description="Disordered" evidence="1">
    <location>
        <begin position="1"/>
        <end position="25"/>
    </location>
</feature>
<name>A0A917SFJ0_9ACTN</name>
<dbReference type="AlphaFoldDB" id="A0A917SFJ0"/>
<evidence type="ECO:0000259" key="2">
    <source>
        <dbReference type="Pfam" id="PF14606"/>
    </source>
</evidence>
<sequence>MTLSATDGLQWHELDGEPEGRGWRMPDTALRTDRLPARAQAVVPQPVWDLSRHSAGLYYRFRTDATRIAARWTVGLEPVAMRHMPASSVSGVDLYAADDRGLLRWASFGAPDAVGTTTDVLLDGIRPAGPGGREFRLYLPLFNRADDVALGVPAGATLQVLDHDPTPPVLYYGTSIVHGAAASRPGMAMPAMLGRRLGRPVINLGFSSNGRMEIELAALYAEVDAAAYLIDCLPNMTTEQVAERAEPFVRRLRQDRPSTPILLVEDRTRTDAWILSDVQENHELRRGALRTAYERLLAEGDGNLHYLSGPGLLGTDGEATVDGSHPTDLGFSRMVTHLLPSCQKMLRN</sequence>
<feature type="domain" description="SGNH hydrolase-type esterase N-terminal" evidence="3">
    <location>
        <begin position="19"/>
        <end position="157"/>
    </location>
</feature>
<dbReference type="Pfam" id="PF14606">
    <property type="entry name" value="Lipase_GDSL_3"/>
    <property type="match status" value="1"/>
</dbReference>
<reference evidence="4" key="1">
    <citation type="journal article" date="2014" name="Int. J. Syst. Evol. Microbiol.">
        <title>Complete genome sequence of Corynebacterium casei LMG S-19264T (=DSM 44701T), isolated from a smear-ripened cheese.</title>
        <authorList>
            <consortium name="US DOE Joint Genome Institute (JGI-PGF)"/>
            <person name="Walter F."/>
            <person name="Albersmeier A."/>
            <person name="Kalinowski J."/>
            <person name="Ruckert C."/>
        </authorList>
    </citation>
    <scope>NUCLEOTIDE SEQUENCE</scope>
    <source>
        <strain evidence="4">CGMCC 4.7306</strain>
    </source>
</reference>
<dbReference type="RefSeq" id="WP_188897243.1">
    <property type="nucleotide sequence ID" value="NZ_BMMZ01000013.1"/>
</dbReference>
<feature type="compositionally biased region" description="Basic and acidic residues" evidence="1">
    <location>
        <begin position="10"/>
        <end position="25"/>
    </location>
</feature>
<protein>
    <recommendedName>
        <fullName evidence="6">Lysophospholipase L1</fullName>
    </recommendedName>
</protein>
<dbReference type="SUPFAM" id="SSF52266">
    <property type="entry name" value="SGNH hydrolase"/>
    <property type="match status" value="1"/>
</dbReference>
<evidence type="ECO:0008006" key="6">
    <source>
        <dbReference type="Google" id="ProtNLM"/>
    </source>
</evidence>
<dbReference type="EMBL" id="BMMZ01000013">
    <property type="protein sequence ID" value="GGL78121.1"/>
    <property type="molecule type" value="Genomic_DNA"/>
</dbReference>
<dbReference type="Pfam" id="PF14607">
    <property type="entry name" value="GxDLY"/>
    <property type="match status" value="1"/>
</dbReference>
<dbReference type="Gene3D" id="3.40.50.1110">
    <property type="entry name" value="SGNH hydrolase"/>
    <property type="match status" value="1"/>
</dbReference>
<comment type="caution">
    <text evidence="4">The sequence shown here is derived from an EMBL/GenBank/DDBJ whole genome shotgun (WGS) entry which is preliminary data.</text>
</comment>
<dbReference type="Proteomes" id="UP000613840">
    <property type="component" value="Unassembled WGS sequence"/>
</dbReference>
<accession>A0A917SFJ0</accession>
<dbReference type="InterPro" id="IPR013830">
    <property type="entry name" value="SGNH_hydro"/>
</dbReference>
<dbReference type="InterPro" id="IPR036514">
    <property type="entry name" value="SGNH_hydro_sf"/>
</dbReference>
<evidence type="ECO:0000313" key="4">
    <source>
        <dbReference type="EMBL" id="GGL78121.1"/>
    </source>
</evidence>
<dbReference type="InterPro" id="IPR032740">
    <property type="entry name" value="GxDLY"/>
</dbReference>
<keyword evidence="5" id="KW-1185">Reference proteome</keyword>
<organism evidence="4 5">
    <name type="scientific">Microlunatus endophyticus</name>
    <dbReference type="NCBI Taxonomy" id="1716077"/>
    <lineage>
        <taxon>Bacteria</taxon>
        <taxon>Bacillati</taxon>
        <taxon>Actinomycetota</taxon>
        <taxon>Actinomycetes</taxon>
        <taxon>Propionibacteriales</taxon>
        <taxon>Propionibacteriaceae</taxon>
        <taxon>Microlunatus</taxon>
    </lineage>
</organism>
<feature type="domain" description="SGNH hydrolase-type esterase" evidence="2">
    <location>
        <begin position="168"/>
        <end position="338"/>
    </location>
</feature>
<evidence type="ECO:0000256" key="1">
    <source>
        <dbReference type="SAM" id="MobiDB-lite"/>
    </source>
</evidence>
<evidence type="ECO:0000313" key="5">
    <source>
        <dbReference type="Proteomes" id="UP000613840"/>
    </source>
</evidence>